<dbReference type="GO" id="GO:0016757">
    <property type="term" value="F:glycosyltransferase activity"/>
    <property type="evidence" value="ECO:0007669"/>
    <property type="project" value="UniProtKB-KW"/>
</dbReference>
<reference evidence="2 3" key="1">
    <citation type="submission" date="2023-04" db="EMBL/GenBank/DDBJ databases">
        <title>Two novel species of Flavobacterium.</title>
        <authorList>
            <person name="Liu Q."/>
            <person name="Xin Y.-H."/>
        </authorList>
    </citation>
    <scope>NUCLEOTIDE SEQUENCE [LARGE SCALE GENOMIC DNA]</scope>
    <source>
        <strain evidence="2 3">LB1P51</strain>
    </source>
</reference>
<evidence type="ECO:0000259" key="1">
    <source>
        <dbReference type="Pfam" id="PF00535"/>
    </source>
</evidence>
<organism evidence="2 3">
    <name type="scientific">Flavobacterium algoritolerans</name>
    <dbReference type="NCBI Taxonomy" id="3041254"/>
    <lineage>
        <taxon>Bacteria</taxon>
        <taxon>Pseudomonadati</taxon>
        <taxon>Bacteroidota</taxon>
        <taxon>Flavobacteriia</taxon>
        <taxon>Flavobacteriales</taxon>
        <taxon>Flavobacteriaceae</taxon>
        <taxon>Flavobacterium</taxon>
    </lineage>
</organism>
<keyword evidence="2" id="KW-0808">Transferase</keyword>
<dbReference type="PANTHER" id="PTHR22916:SF3">
    <property type="entry name" value="UDP-GLCNAC:BETAGAL BETA-1,3-N-ACETYLGLUCOSAMINYLTRANSFERASE-LIKE PROTEIN 1"/>
    <property type="match status" value="1"/>
</dbReference>
<proteinExistence type="predicted"/>
<keyword evidence="3" id="KW-1185">Reference proteome</keyword>
<dbReference type="Proteomes" id="UP001243403">
    <property type="component" value="Unassembled WGS sequence"/>
</dbReference>
<comment type="caution">
    <text evidence="2">The sequence shown here is derived from an EMBL/GenBank/DDBJ whole genome shotgun (WGS) entry which is preliminary data.</text>
</comment>
<protein>
    <submittedName>
        <fullName evidence="2">Glycosyltransferase</fullName>
        <ecNumber evidence="2">2.4.-.-</ecNumber>
    </submittedName>
</protein>
<keyword evidence="2" id="KW-0328">Glycosyltransferase</keyword>
<dbReference type="InterPro" id="IPR001173">
    <property type="entry name" value="Glyco_trans_2-like"/>
</dbReference>
<evidence type="ECO:0000313" key="2">
    <source>
        <dbReference type="EMBL" id="MDI5895618.1"/>
    </source>
</evidence>
<dbReference type="SUPFAM" id="SSF53448">
    <property type="entry name" value="Nucleotide-diphospho-sugar transferases"/>
    <property type="match status" value="1"/>
</dbReference>
<dbReference type="PANTHER" id="PTHR22916">
    <property type="entry name" value="GLYCOSYLTRANSFERASE"/>
    <property type="match status" value="1"/>
</dbReference>
<accession>A0ABT6VBJ5</accession>
<name>A0ABT6VBJ5_9FLAO</name>
<dbReference type="Pfam" id="PF00535">
    <property type="entry name" value="Glycos_transf_2"/>
    <property type="match status" value="1"/>
</dbReference>
<dbReference type="InterPro" id="IPR029044">
    <property type="entry name" value="Nucleotide-diphossugar_trans"/>
</dbReference>
<sequence>MQPLISVILPVYNASKFLAEAIDSILAQDFQNFELLIINDGSTDDSQLIINGYSDKRIRVFEKSNGGLIDTLAFGIERSDSLWIARMDADDVALPKRFEIQFQSIADDVAVIGTQASLINEDGVEYGRTKFALNHKDIVVQLENLSSSIIHPSVLINKKMLEKAGGYDPKMHIAEDFDLWLRISKIGKIINIDQPLLKLRKHGSNISATKLDIATDNCLISLAYHYKINSLVIMPEEFYHTVSKKIAMWSKSYKKNVIEWERGKNEIGNNGSFGKIIYLTMHPNLIVNYARIFLSKKKLLDKIKYT</sequence>
<dbReference type="Gene3D" id="3.90.550.10">
    <property type="entry name" value="Spore Coat Polysaccharide Biosynthesis Protein SpsA, Chain A"/>
    <property type="match status" value="1"/>
</dbReference>
<dbReference type="RefSeq" id="WP_282718019.1">
    <property type="nucleotide sequence ID" value="NZ_JASCRZ010000005.1"/>
</dbReference>
<dbReference type="EMBL" id="JASCRZ010000005">
    <property type="protein sequence ID" value="MDI5895618.1"/>
    <property type="molecule type" value="Genomic_DNA"/>
</dbReference>
<dbReference type="EC" id="2.4.-.-" evidence="2"/>
<feature type="domain" description="Glycosyltransferase 2-like" evidence="1">
    <location>
        <begin position="6"/>
        <end position="163"/>
    </location>
</feature>
<evidence type="ECO:0000313" key="3">
    <source>
        <dbReference type="Proteomes" id="UP001243403"/>
    </source>
</evidence>
<gene>
    <name evidence="2" type="ORF">QLS65_12015</name>
</gene>